<dbReference type="Proteomes" id="UP000199180">
    <property type="component" value="Unassembled WGS sequence"/>
</dbReference>
<keyword evidence="1" id="KW-0813">Transport</keyword>
<proteinExistence type="inferred from homology"/>
<dbReference type="InterPro" id="IPR032820">
    <property type="entry name" value="ATPase_put"/>
</dbReference>
<evidence type="ECO:0000256" key="3">
    <source>
        <dbReference type="SAM" id="Phobius"/>
    </source>
</evidence>
<evidence type="ECO:0000256" key="2">
    <source>
        <dbReference type="SAM" id="MobiDB-lite"/>
    </source>
</evidence>
<feature type="region of interest" description="Disordered" evidence="2">
    <location>
        <begin position="1"/>
        <end position="36"/>
    </location>
</feature>
<feature type="transmembrane region" description="Helical" evidence="3">
    <location>
        <begin position="46"/>
        <end position="66"/>
    </location>
</feature>
<dbReference type="OrthoDB" id="15401at2"/>
<feature type="transmembrane region" description="Helical" evidence="3">
    <location>
        <begin position="72"/>
        <end position="91"/>
    </location>
</feature>
<name>A0A1I0CB67_9RHOB</name>
<dbReference type="GO" id="GO:1902600">
    <property type="term" value="P:proton transmembrane transport"/>
    <property type="evidence" value="ECO:0007669"/>
    <property type="project" value="UniProtKB-KW"/>
</dbReference>
<dbReference type="InterPro" id="IPR016989">
    <property type="entry name" value="Atp1_alphaprobac"/>
</dbReference>
<organism evidence="4 5">
    <name type="scientific">Paracoccus homiensis</name>
    <dbReference type="NCBI Taxonomy" id="364199"/>
    <lineage>
        <taxon>Bacteria</taxon>
        <taxon>Pseudomonadati</taxon>
        <taxon>Pseudomonadota</taxon>
        <taxon>Alphaproteobacteria</taxon>
        <taxon>Rhodobacterales</taxon>
        <taxon>Paracoccaceae</taxon>
        <taxon>Paracoccus</taxon>
    </lineage>
</organism>
<keyword evidence="3" id="KW-0812">Transmembrane</keyword>
<feature type="compositionally biased region" description="Basic and acidic residues" evidence="2">
    <location>
        <begin position="8"/>
        <end position="34"/>
    </location>
</feature>
<evidence type="ECO:0000313" key="5">
    <source>
        <dbReference type="Proteomes" id="UP000199180"/>
    </source>
</evidence>
<dbReference type="EMBL" id="FOHO01000003">
    <property type="protein sequence ID" value="SET16214.1"/>
    <property type="molecule type" value="Genomic_DNA"/>
</dbReference>
<keyword evidence="1" id="KW-0375">Hydrogen ion transport</keyword>
<accession>A0A1I0CB67</accession>
<dbReference type="AlphaFoldDB" id="A0A1I0CB67"/>
<dbReference type="STRING" id="364199.SAMN04489858_103230"/>
<evidence type="ECO:0000313" key="4">
    <source>
        <dbReference type="EMBL" id="SET16214.1"/>
    </source>
</evidence>
<keyword evidence="5" id="KW-1185">Reference proteome</keyword>
<dbReference type="GO" id="GO:0045259">
    <property type="term" value="C:proton-transporting ATP synthase complex"/>
    <property type="evidence" value="ECO:0007669"/>
    <property type="project" value="UniProtKB-UniRule"/>
</dbReference>
<keyword evidence="1" id="KW-0406">Ion transport</keyword>
<comment type="similarity">
    <text evidence="1">Belongs to the bacterial AtpI family.</text>
</comment>
<evidence type="ECO:0000256" key="1">
    <source>
        <dbReference type="PIRNR" id="PIRNR032126"/>
    </source>
</evidence>
<comment type="function">
    <text evidence="1">A possible function for this protein is to guide the assembly of the membrane sector of the ATPase enzyme complex.</text>
</comment>
<sequence>MAEGPRNGSDRHQDDARLRDLEDRLSKMTPKPEVRGPMAGYDKAHVAWRMVTEIVAGILLGCGIGYGLDYLFGTKPFLMILFIFVGFAAGIKTMMRTAAELGSTPGDKPETDERD</sequence>
<keyword evidence="3" id="KW-1133">Transmembrane helix</keyword>
<reference evidence="4 5" key="1">
    <citation type="submission" date="2016-10" db="EMBL/GenBank/DDBJ databases">
        <authorList>
            <person name="de Groot N.N."/>
        </authorList>
    </citation>
    <scope>NUCLEOTIDE SEQUENCE [LARGE SCALE GENOMIC DNA]</scope>
    <source>
        <strain evidence="4 5">DSM 17862</strain>
    </source>
</reference>
<dbReference type="Pfam" id="PF09527">
    <property type="entry name" value="ATPase_gene1"/>
    <property type="match status" value="1"/>
</dbReference>
<protein>
    <recommendedName>
        <fullName evidence="1">ATP synthase protein I</fullName>
    </recommendedName>
</protein>
<keyword evidence="1 3" id="KW-0472">Membrane</keyword>
<dbReference type="PIRSF" id="PIRSF032126">
    <property type="entry name" value="F0F1_ATP_synthase_subunit_I"/>
    <property type="match status" value="1"/>
</dbReference>
<gene>
    <name evidence="4" type="ORF">SAMN04489858_103230</name>
</gene>